<keyword evidence="7" id="KW-1185">Reference proteome</keyword>
<evidence type="ECO:0000313" key="7">
    <source>
        <dbReference type="Proteomes" id="UP001215151"/>
    </source>
</evidence>
<keyword evidence="3" id="KW-0067">ATP-binding</keyword>
<dbReference type="EMBL" id="JAPEVG010000196">
    <property type="protein sequence ID" value="KAJ8474182.1"/>
    <property type="molecule type" value="Genomic_DNA"/>
</dbReference>
<feature type="region of interest" description="Disordered" evidence="4">
    <location>
        <begin position="259"/>
        <end position="290"/>
    </location>
</feature>
<feature type="region of interest" description="Disordered" evidence="4">
    <location>
        <begin position="432"/>
        <end position="451"/>
    </location>
</feature>
<keyword evidence="2" id="KW-0547">Nucleotide-binding</keyword>
<protein>
    <recommendedName>
        <fullName evidence="5">Protein kinase domain-containing protein</fullName>
    </recommendedName>
</protein>
<dbReference type="InterPro" id="IPR011009">
    <property type="entry name" value="Kinase-like_dom_sf"/>
</dbReference>
<dbReference type="Gene3D" id="1.10.510.10">
    <property type="entry name" value="Transferase(Phosphotransferase) domain 1"/>
    <property type="match status" value="1"/>
</dbReference>
<evidence type="ECO:0000256" key="3">
    <source>
        <dbReference type="ARBA" id="ARBA00022840"/>
    </source>
</evidence>
<dbReference type="InterPro" id="IPR008271">
    <property type="entry name" value="Ser/Thr_kinase_AS"/>
</dbReference>
<dbReference type="AlphaFoldDB" id="A0AAD7TST0"/>
<dbReference type="Gene3D" id="3.30.200.20">
    <property type="entry name" value="Phosphorylase Kinase, domain 1"/>
    <property type="match status" value="1"/>
</dbReference>
<dbReference type="Pfam" id="PF00069">
    <property type="entry name" value="Pkinase"/>
    <property type="match status" value="1"/>
</dbReference>
<dbReference type="InterPro" id="IPR000719">
    <property type="entry name" value="Prot_kinase_dom"/>
</dbReference>
<proteinExistence type="inferred from homology"/>
<evidence type="ECO:0000313" key="6">
    <source>
        <dbReference type="EMBL" id="KAJ8474182.1"/>
    </source>
</evidence>
<evidence type="ECO:0000256" key="1">
    <source>
        <dbReference type="ARBA" id="ARBA00006485"/>
    </source>
</evidence>
<evidence type="ECO:0000256" key="4">
    <source>
        <dbReference type="SAM" id="MobiDB-lite"/>
    </source>
</evidence>
<dbReference type="InterPro" id="IPR050108">
    <property type="entry name" value="CDK"/>
</dbReference>
<dbReference type="SMART" id="SM00220">
    <property type="entry name" value="S_TKc"/>
    <property type="match status" value="1"/>
</dbReference>
<organism evidence="6 7">
    <name type="scientific">Trametes cubensis</name>
    <dbReference type="NCBI Taxonomy" id="1111947"/>
    <lineage>
        <taxon>Eukaryota</taxon>
        <taxon>Fungi</taxon>
        <taxon>Dikarya</taxon>
        <taxon>Basidiomycota</taxon>
        <taxon>Agaricomycotina</taxon>
        <taxon>Agaricomycetes</taxon>
        <taxon>Polyporales</taxon>
        <taxon>Polyporaceae</taxon>
        <taxon>Trametes</taxon>
    </lineage>
</organism>
<comment type="caution">
    <text evidence="6">The sequence shown here is derived from an EMBL/GenBank/DDBJ whole genome shotgun (WGS) entry which is preliminary data.</text>
</comment>
<feature type="domain" description="Protein kinase" evidence="5">
    <location>
        <begin position="22"/>
        <end position="396"/>
    </location>
</feature>
<evidence type="ECO:0000259" key="5">
    <source>
        <dbReference type="PROSITE" id="PS50011"/>
    </source>
</evidence>
<dbReference type="GO" id="GO:0005524">
    <property type="term" value="F:ATP binding"/>
    <property type="evidence" value="ECO:0007669"/>
    <property type="project" value="UniProtKB-KW"/>
</dbReference>
<dbReference type="SUPFAM" id="SSF56112">
    <property type="entry name" value="Protein kinase-like (PK-like)"/>
    <property type="match status" value="1"/>
</dbReference>
<gene>
    <name evidence="6" type="ORF">ONZ51_g7391</name>
</gene>
<dbReference type="GO" id="GO:0004674">
    <property type="term" value="F:protein serine/threonine kinase activity"/>
    <property type="evidence" value="ECO:0007669"/>
    <property type="project" value="TreeGrafter"/>
</dbReference>
<name>A0AAD7TST0_9APHY</name>
<dbReference type="Proteomes" id="UP001215151">
    <property type="component" value="Unassembled WGS sequence"/>
</dbReference>
<dbReference type="PANTHER" id="PTHR24056">
    <property type="entry name" value="CELL DIVISION PROTEIN KINASE"/>
    <property type="match status" value="1"/>
</dbReference>
<comment type="similarity">
    <text evidence="1">Belongs to the protein kinase superfamily. CMGC Ser/Thr protein kinase family. CDC2/CDKX subfamily.</text>
</comment>
<dbReference type="PROSITE" id="PS50011">
    <property type="entry name" value="PROTEIN_KINASE_DOM"/>
    <property type="match status" value="1"/>
</dbReference>
<dbReference type="PROSITE" id="PS00108">
    <property type="entry name" value="PROTEIN_KINASE_ST"/>
    <property type="match status" value="1"/>
</dbReference>
<accession>A0AAD7TST0</accession>
<feature type="compositionally biased region" description="Acidic residues" evidence="4">
    <location>
        <begin position="259"/>
        <end position="274"/>
    </location>
</feature>
<sequence length="451" mass="50339">MKMGDVDDSQLKWPLLEEVFDVDTFDTVAESIVSFVTRGWYRDTSKPSPVAIKSASTNPKFSKQPHDIGRELRVLLNLSHPNVIELLGYTYELHTSTLHFWMPFIPFSVHEVLSCPQFSPHILPSGGDSGQQSSWQSSSFIIVTKSLLYQTLSAIAYVHSQGVAHRDIKPRNLLLTADGCVKLIDFGVSWTEKSDERDLWPEGPGSMCFDVATGPYRAPELLFGANNYDAYASDLWSLGTLFAEFFTPLRLTHSYGDEEDEYYDDESGENEGEDQPPSKPPFMIPRGLSPEDPDVEWTRDSLYDATRGAIGLAFSIFKVHGTPNETTWPGFKGLPDAQKVTFVQVPPVDVRRLLPNLPPADTQPEHDDCFDLISKLLVYPPDLRLRAADALLHPLFTRGLPLLLPPNYPREQIGGFTVAEWHGHTLGEILAPYLPTPLSDPGGDDPQDPTE</sequence>
<evidence type="ECO:0000256" key="2">
    <source>
        <dbReference type="ARBA" id="ARBA00022741"/>
    </source>
</evidence>
<feature type="compositionally biased region" description="Acidic residues" evidence="4">
    <location>
        <begin position="442"/>
        <end position="451"/>
    </location>
</feature>
<reference evidence="6" key="1">
    <citation type="submission" date="2022-11" db="EMBL/GenBank/DDBJ databases">
        <title>Genome Sequence of Cubamyces cubensis.</title>
        <authorList>
            <person name="Buettner E."/>
        </authorList>
    </citation>
    <scope>NUCLEOTIDE SEQUENCE</scope>
    <source>
        <strain evidence="6">MPL-01</strain>
    </source>
</reference>
<dbReference type="GO" id="GO:0005634">
    <property type="term" value="C:nucleus"/>
    <property type="evidence" value="ECO:0007669"/>
    <property type="project" value="TreeGrafter"/>
</dbReference>